<reference evidence="2" key="1">
    <citation type="journal article" date="2021" name="Proc. Natl. Acad. Sci. U.S.A.">
        <title>A Catalog of Tens of Thousands of Viruses from Human Metagenomes Reveals Hidden Associations with Chronic Diseases.</title>
        <authorList>
            <person name="Tisza M.J."/>
            <person name="Buck C.B."/>
        </authorList>
    </citation>
    <scope>NUCLEOTIDE SEQUENCE</scope>
    <source>
        <strain evidence="2">Ctnaj7</strain>
    </source>
</reference>
<proteinExistence type="predicted"/>
<evidence type="ECO:0000256" key="1">
    <source>
        <dbReference type="SAM" id="Phobius"/>
    </source>
</evidence>
<accession>A0A8S5VMT7</accession>
<evidence type="ECO:0000313" key="2">
    <source>
        <dbReference type="EMBL" id="DAG92369.1"/>
    </source>
</evidence>
<keyword evidence="1" id="KW-0812">Transmembrane</keyword>
<feature type="transmembrane region" description="Helical" evidence="1">
    <location>
        <begin position="100"/>
        <end position="118"/>
    </location>
</feature>
<sequence>MGYNARKAYKDVVKSGINSKRDKDRYIMLQEILTKIEGRAKQGERSIVIEEPINSWDFILPVVEKLRELGFTVDPKFLQSRGWVLAIYWNNKPRNKGENVIILGLVLLVLTWLIWLIWL</sequence>
<name>A0A8S5VMT7_9CAUD</name>
<organism evidence="2">
    <name type="scientific">Ackermannviridae sp</name>
    <dbReference type="NCBI Taxonomy" id="2831612"/>
    <lineage>
        <taxon>Viruses</taxon>
        <taxon>Duplodnaviria</taxon>
        <taxon>Heunggongvirae</taxon>
        <taxon>Uroviricota</taxon>
        <taxon>Caudoviricetes</taxon>
        <taxon>Pantevenvirales</taxon>
        <taxon>Ackermannviridae</taxon>
    </lineage>
</organism>
<protein>
    <submittedName>
        <fullName evidence="2">Uncharacterized protein</fullName>
    </submittedName>
</protein>
<dbReference type="EMBL" id="BK035305">
    <property type="protein sequence ID" value="DAG92369.1"/>
    <property type="molecule type" value="Genomic_DNA"/>
</dbReference>
<keyword evidence="1" id="KW-0472">Membrane</keyword>
<keyword evidence="1" id="KW-1133">Transmembrane helix</keyword>